<organism evidence="10 11">
    <name type="scientific">Leucothrix arctica</name>
    <dbReference type="NCBI Taxonomy" id="1481894"/>
    <lineage>
        <taxon>Bacteria</taxon>
        <taxon>Pseudomonadati</taxon>
        <taxon>Pseudomonadota</taxon>
        <taxon>Gammaproteobacteria</taxon>
        <taxon>Thiotrichales</taxon>
        <taxon>Thiotrichaceae</taxon>
        <taxon>Leucothrix</taxon>
    </lineage>
</organism>
<dbReference type="Pfam" id="PF00528">
    <property type="entry name" value="BPD_transp_1"/>
    <property type="match status" value="1"/>
</dbReference>
<feature type="transmembrane region" description="Helical" evidence="7">
    <location>
        <begin position="138"/>
        <end position="156"/>
    </location>
</feature>
<keyword evidence="11" id="KW-1185">Reference proteome</keyword>
<dbReference type="InterPro" id="IPR035906">
    <property type="entry name" value="MetI-like_sf"/>
</dbReference>
<feature type="transmembrane region" description="Helical" evidence="7">
    <location>
        <begin position="238"/>
        <end position="264"/>
    </location>
</feature>
<comment type="caution">
    <text evidence="10">The sequence shown here is derived from an EMBL/GenBank/DDBJ whole genome shotgun (WGS) entry which is preliminary data.</text>
</comment>
<dbReference type="Proteomes" id="UP000245506">
    <property type="component" value="Unassembled WGS sequence"/>
</dbReference>
<feature type="transmembrane region" description="Helical" evidence="7">
    <location>
        <begin position="191"/>
        <end position="218"/>
    </location>
</feature>
<dbReference type="CDD" id="cd06261">
    <property type="entry name" value="TM_PBP2"/>
    <property type="match status" value="1"/>
</dbReference>
<dbReference type="AlphaFoldDB" id="A0A317CPF1"/>
<evidence type="ECO:0000313" key="10">
    <source>
        <dbReference type="EMBL" id="PWQ99343.1"/>
    </source>
</evidence>
<keyword evidence="6 7" id="KW-0472">Membrane</keyword>
<dbReference type="EMBL" id="QGKL01000006">
    <property type="protein sequence ID" value="PWQ99343.1"/>
    <property type="molecule type" value="Genomic_DNA"/>
</dbReference>
<name>A0A317CPF1_9GAMM</name>
<dbReference type="SUPFAM" id="SSF161098">
    <property type="entry name" value="MetI-like"/>
    <property type="match status" value="1"/>
</dbReference>
<proteinExistence type="inferred from homology"/>
<evidence type="ECO:0000256" key="4">
    <source>
        <dbReference type="ARBA" id="ARBA00022692"/>
    </source>
</evidence>
<evidence type="ECO:0000256" key="3">
    <source>
        <dbReference type="ARBA" id="ARBA00022475"/>
    </source>
</evidence>
<feature type="transmembrane region" description="Helical" evidence="7">
    <location>
        <begin position="12"/>
        <end position="35"/>
    </location>
</feature>
<evidence type="ECO:0000313" key="11">
    <source>
        <dbReference type="Proteomes" id="UP000245506"/>
    </source>
</evidence>
<evidence type="ECO:0000259" key="9">
    <source>
        <dbReference type="PROSITE" id="PS50928"/>
    </source>
</evidence>
<feature type="domain" description="ABC transmembrane type-1" evidence="9">
    <location>
        <begin position="73"/>
        <end position="265"/>
    </location>
</feature>
<evidence type="ECO:0000256" key="8">
    <source>
        <dbReference type="SAM" id="MobiDB-lite"/>
    </source>
</evidence>
<keyword evidence="4 7" id="KW-0812">Transmembrane</keyword>
<keyword evidence="3" id="KW-1003">Cell membrane</keyword>
<dbReference type="RefSeq" id="WP_109821609.1">
    <property type="nucleotide sequence ID" value="NZ_QGKL01000006.1"/>
</dbReference>
<dbReference type="PROSITE" id="PS50928">
    <property type="entry name" value="ABC_TM1"/>
    <property type="match status" value="1"/>
</dbReference>
<dbReference type="GO" id="GO:0071916">
    <property type="term" value="F:dipeptide transmembrane transporter activity"/>
    <property type="evidence" value="ECO:0007669"/>
    <property type="project" value="TreeGrafter"/>
</dbReference>
<sequence>MKSIFAFYRGNTPALMGSIIVFTFILLSALAPWIAPYDAEKRVARGHQPPSAEHILGTTRSGKDVLSQVLYAGRISLTVGFASGLIATVIAVLLGVTSAYVGGRVDAFLMFLTNVFLVLPGLPLIVVLAAFLGEVGPLSIALILGLFGWPGGARVMRAQALSIREKEFVTAAEVIGESKWRIVVVEILPNMVSLIVGTFTGAALGAVMGQAALEFIGLGDPNVISWGTMLFWAQNNSALIVGAWWDAIVPGVAIAVFAMGLALLNMGMDQISNPQLKGSKNLKQWKKLNDELQANRKKKQESRKIAGEVVEG</sequence>
<keyword evidence="2 7" id="KW-0813">Transport</keyword>
<gene>
    <name evidence="10" type="ORF">DKT75_01180</name>
</gene>
<accession>A0A317CPF1</accession>
<dbReference type="InterPro" id="IPR025966">
    <property type="entry name" value="OppC_N"/>
</dbReference>
<feature type="transmembrane region" description="Helical" evidence="7">
    <location>
        <begin position="75"/>
        <end position="96"/>
    </location>
</feature>
<dbReference type="InterPro" id="IPR000515">
    <property type="entry name" value="MetI-like"/>
</dbReference>
<dbReference type="OrthoDB" id="9805884at2"/>
<dbReference type="InterPro" id="IPR050366">
    <property type="entry name" value="BP-dependent_transpt_permease"/>
</dbReference>
<evidence type="ECO:0000256" key="2">
    <source>
        <dbReference type="ARBA" id="ARBA00022448"/>
    </source>
</evidence>
<evidence type="ECO:0000256" key="1">
    <source>
        <dbReference type="ARBA" id="ARBA00004651"/>
    </source>
</evidence>
<dbReference type="GO" id="GO:0005886">
    <property type="term" value="C:plasma membrane"/>
    <property type="evidence" value="ECO:0007669"/>
    <property type="project" value="UniProtKB-SubCell"/>
</dbReference>
<dbReference type="Gene3D" id="1.10.3720.10">
    <property type="entry name" value="MetI-like"/>
    <property type="match status" value="1"/>
</dbReference>
<reference evidence="10 11" key="1">
    <citation type="submission" date="2018-05" db="EMBL/GenBank/DDBJ databases">
        <title>Leucothrix arctica sp. nov., isolated from Arctic seawater.</title>
        <authorList>
            <person name="Choi A."/>
            <person name="Baek K."/>
        </authorList>
    </citation>
    <scope>NUCLEOTIDE SEQUENCE [LARGE SCALE GENOMIC DNA]</scope>
    <source>
        <strain evidence="10 11">IMCC9719</strain>
    </source>
</reference>
<feature type="region of interest" description="Disordered" evidence="8">
    <location>
        <begin position="293"/>
        <end position="312"/>
    </location>
</feature>
<feature type="transmembrane region" description="Helical" evidence="7">
    <location>
        <begin position="108"/>
        <end position="132"/>
    </location>
</feature>
<dbReference type="Pfam" id="PF12911">
    <property type="entry name" value="OppC_N"/>
    <property type="match status" value="1"/>
</dbReference>
<protein>
    <submittedName>
        <fullName evidence="10">Peptide ABC transporter permease</fullName>
    </submittedName>
</protein>
<evidence type="ECO:0000256" key="5">
    <source>
        <dbReference type="ARBA" id="ARBA00022989"/>
    </source>
</evidence>
<keyword evidence="5 7" id="KW-1133">Transmembrane helix</keyword>
<evidence type="ECO:0000256" key="7">
    <source>
        <dbReference type="RuleBase" id="RU363032"/>
    </source>
</evidence>
<dbReference type="PANTHER" id="PTHR43386:SF1">
    <property type="entry name" value="D,D-DIPEPTIDE TRANSPORT SYSTEM PERMEASE PROTEIN DDPC-RELATED"/>
    <property type="match status" value="1"/>
</dbReference>
<evidence type="ECO:0000256" key="6">
    <source>
        <dbReference type="ARBA" id="ARBA00023136"/>
    </source>
</evidence>
<comment type="similarity">
    <text evidence="7">Belongs to the binding-protein-dependent transport system permease family.</text>
</comment>
<dbReference type="PANTHER" id="PTHR43386">
    <property type="entry name" value="OLIGOPEPTIDE TRANSPORT SYSTEM PERMEASE PROTEIN APPC"/>
    <property type="match status" value="1"/>
</dbReference>
<comment type="subcellular location">
    <subcellularLocation>
        <location evidence="1 7">Cell membrane</location>
        <topology evidence="1 7">Multi-pass membrane protein</topology>
    </subcellularLocation>
</comment>